<reference evidence="3" key="1">
    <citation type="journal article" date="2019" name="Int. J. Syst. Evol. Microbiol.">
        <title>The Global Catalogue of Microorganisms (GCM) 10K type strain sequencing project: providing services to taxonomists for standard genome sequencing and annotation.</title>
        <authorList>
            <consortium name="The Broad Institute Genomics Platform"/>
            <consortium name="The Broad Institute Genome Sequencing Center for Infectious Disease"/>
            <person name="Wu L."/>
            <person name="Ma J."/>
        </authorList>
    </citation>
    <scope>NUCLEOTIDE SEQUENCE [LARGE SCALE GENOMIC DNA]</scope>
    <source>
        <strain evidence="3">CCUG 55609</strain>
    </source>
</reference>
<dbReference type="PROSITE" id="PS51318">
    <property type="entry name" value="TAT"/>
    <property type="match status" value="1"/>
</dbReference>
<name>A0ABW3YRI1_MYCRA</name>
<dbReference type="Proteomes" id="UP001597173">
    <property type="component" value="Unassembled WGS sequence"/>
</dbReference>
<dbReference type="InterPro" id="IPR011059">
    <property type="entry name" value="Metal-dep_hydrolase_composite"/>
</dbReference>
<evidence type="ECO:0000313" key="3">
    <source>
        <dbReference type="Proteomes" id="UP001597173"/>
    </source>
</evidence>
<evidence type="ECO:0000313" key="2">
    <source>
        <dbReference type="EMBL" id="MFD1327196.1"/>
    </source>
</evidence>
<keyword evidence="3" id="KW-1185">Reference proteome</keyword>
<dbReference type="EC" id="3.5.-.-" evidence="2"/>
<dbReference type="InterPro" id="IPR006311">
    <property type="entry name" value="TAT_signal"/>
</dbReference>
<dbReference type="EMBL" id="JBHTNF010000002">
    <property type="protein sequence ID" value="MFD1327196.1"/>
    <property type="molecule type" value="Genomic_DNA"/>
</dbReference>
<dbReference type="SUPFAM" id="SSF51556">
    <property type="entry name" value="Metallo-dependent hydrolases"/>
    <property type="match status" value="1"/>
</dbReference>
<dbReference type="RefSeq" id="WP_374834848.1">
    <property type="nucleotide sequence ID" value="NZ_JBHEEW010000001.1"/>
</dbReference>
<accession>A0ABW3YRI1</accession>
<dbReference type="GO" id="GO:0016787">
    <property type="term" value="F:hydrolase activity"/>
    <property type="evidence" value="ECO:0007669"/>
    <property type="project" value="UniProtKB-KW"/>
</dbReference>
<dbReference type="PANTHER" id="PTHR22642:SF21">
    <property type="entry name" value="PERIPLASMIC PROTEIN"/>
    <property type="match status" value="1"/>
</dbReference>
<dbReference type="Gene3D" id="3.10.310.70">
    <property type="match status" value="1"/>
</dbReference>
<dbReference type="InterPro" id="IPR032466">
    <property type="entry name" value="Metal_Hydrolase"/>
</dbReference>
<dbReference type="PANTHER" id="PTHR22642">
    <property type="entry name" value="IMIDAZOLONEPROPIONASE"/>
    <property type="match status" value="1"/>
</dbReference>
<evidence type="ECO:0000259" key="1">
    <source>
        <dbReference type="Pfam" id="PF07969"/>
    </source>
</evidence>
<gene>
    <name evidence="2" type="ORF">ACFQ33_04745</name>
</gene>
<comment type="caution">
    <text evidence="2">The sequence shown here is derived from an EMBL/GenBank/DDBJ whole genome shotgun (WGS) entry which is preliminary data.</text>
</comment>
<dbReference type="InterPro" id="IPR033932">
    <property type="entry name" value="YtcJ-like"/>
</dbReference>
<sequence>MIQNSRSNRRALAAVTEPRLDIGRRDFLRLGLAGGLAFAAALRTDHVFGQTGEADLILTNGRITTLDPLRPQVSAVAMRDGLILRTGSDDEALSARGSATRIIDLGGRTVIPGLNDSHTHAVRGGRFYNLELRWDGVPTLERALAMIAEQAKRTPQGQWVRVIGGWSPYQFAERRMPTPAELTEAAPDTPVFVLFLYSRGFLNRAAVKALGITPQTKAPDGGRYEITPDGGAILWAEPNPAILYQTIAAPPQLSAEEQVNSTRHFYRELNRFGITSAIDAGGGGHEFPEDYGGSEVLAAAGEMPIRISYYLFAQRAHEELRDFQRWSRNWAENMNMARKLEDGFVLEGAGEFLTQSAGDWENFTAPMPDIAARPGWREELTSVTRHLLREHWPIRIHATYDESIGHVMDVFEAAHRAEVEAGGSGFRGIRWAIDHAETVSRKNLERIAALGGGVAIQNRMAFAGEFFAERYGEEMTRQAPPIRDMIELGIPVGAGTDATRVAGYNPWISLWWLVTGKTVGGTPLRDPRHLLSREEALGLHTTGAAWFSGEEARKGRLAPGQYADLAVLSEDYFSVPEDRIPSIERVLTVTGGQIVYGADSFGDLAPELPPIQPAWSPVAQFGGFHRSE</sequence>
<feature type="domain" description="Amidohydrolase 3" evidence="1">
    <location>
        <begin position="101"/>
        <end position="596"/>
    </location>
</feature>
<proteinExistence type="predicted"/>
<organism evidence="2 3">
    <name type="scientific">Mycoplana ramosa</name>
    <name type="common">Mycoplana bullata</name>
    <dbReference type="NCBI Taxonomy" id="40837"/>
    <lineage>
        <taxon>Bacteria</taxon>
        <taxon>Pseudomonadati</taxon>
        <taxon>Pseudomonadota</taxon>
        <taxon>Alphaproteobacteria</taxon>
        <taxon>Hyphomicrobiales</taxon>
        <taxon>Rhizobiaceae</taxon>
        <taxon>Mycoplana</taxon>
    </lineage>
</organism>
<dbReference type="Gene3D" id="3.20.20.140">
    <property type="entry name" value="Metal-dependent hydrolases"/>
    <property type="match status" value="1"/>
</dbReference>
<dbReference type="SUPFAM" id="SSF51338">
    <property type="entry name" value="Composite domain of metallo-dependent hydrolases"/>
    <property type="match status" value="1"/>
</dbReference>
<dbReference type="Gene3D" id="2.30.40.10">
    <property type="entry name" value="Urease, subunit C, domain 1"/>
    <property type="match status" value="1"/>
</dbReference>
<dbReference type="CDD" id="cd01300">
    <property type="entry name" value="YtcJ_like"/>
    <property type="match status" value="1"/>
</dbReference>
<dbReference type="InterPro" id="IPR013108">
    <property type="entry name" value="Amidohydro_3"/>
</dbReference>
<protein>
    <submittedName>
        <fullName evidence="2">Amidohydrolase</fullName>
        <ecNumber evidence="2">3.5.-.-</ecNumber>
    </submittedName>
</protein>
<dbReference type="Pfam" id="PF07969">
    <property type="entry name" value="Amidohydro_3"/>
    <property type="match status" value="1"/>
</dbReference>
<keyword evidence="2" id="KW-0378">Hydrolase</keyword>